<evidence type="ECO:0000313" key="1">
    <source>
        <dbReference type="EMBL" id="QKE90693.1"/>
    </source>
</evidence>
<keyword evidence="2" id="KW-1185">Reference proteome</keyword>
<dbReference type="Proteomes" id="UP000500767">
    <property type="component" value="Chromosome"/>
</dbReference>
<proteinExistence type="predicted"/>
<protein>
    <submittedName>
        <fullName evidence="1">Uncharacterized protein</fullName>
    </submittedName>
</protein>
<reference evidence="1 2" key="1">
    <citation type="journal article" date="2014" name="World J. Microbiol. Biotechnol.">
        <title>Biodiversity and physiological characteristics of Antarctic and Arctic lichens-associated bacteria.</title>
        <authorList>
            <person name="Lee Y.M."/>
            <person name="Kim E.H."/>
            <person name="Lee H.K."/>
            <person name="Hong S.G."/>
        </authorList>
    </citation>
    <scope>NUCLEOTIDE SEQUENCE [LARGE SCALE GENOMIC DNA]</scope>
    <source>
        <strain evidence="1 2">PAMC 26569</strain>
    </source>
</reference>
<dbReference type="EMBL" id="CP053708">
    <property type="protein sequence ID" value="QKE90693.1"/>
    <property type="molecule type" value="Genomic_DNA"/>
</dbReference>
<name>A0A6M8HQE5_9PROT</name>
<gene>
    <name evidence="1" type="ORF">HN018_12180</name>
</gene>
<organism evidence="1 2">
    <name type="scientific">Lichenicola cladoniae</name>
    <dbReference type="NCBI Taxonomy" id="1484109"/>
    <lineage>
        <taxon>Bacteria</taxon>
        <taxon>Pseudomonadati</taxon>
        <taxon>Pseudomonadota</taxon>
        <taxon>Alphaproteobacteria</taxon>
        <taxon>Acetobacterales</taxon>
        <taxon>Acetobacteraceae</taxon>
        <taxon>Lichenicola</taxon>
    </lineage>
</organism>
<dbReference type="AlphaFoldDB" id="A0A6M8HQE5"/>
<accession>A0A6M8HQE5</accession>
<sequence>MRTRTVDLSALANASGDELNGELPQSQGIALLEKLGTSRSMTVLVTPLAQSWSKSISGSAQAASYLAACGDGPAPASMPAVN</sequence>
<dbReference type="RefSeq" id="WP_171835644.1">
    <property type="nucleotide sequence ID" value="NZ_CP053708.1"/>
</dbReference>
<dbReference type="KEGG" id="lck:HN018_12180"/>
<evidence type="ECO:0000313" key="2">
    <source>
        <dbReference type="Proteomes" id="UP000500767"/>
    </source>
</evidence>